<organism evidence="1 2">
    <name type="scientific">Fusarium decemcellulare</name>
    <dbReference type="NCBI Taxonomy" id="57161"/>
    <lineage>
        <taxon>Eukaryota</taxon>
        <taxon>Fungi</taxon>
        <taxon>Dikarya</taxon>
        <taxon>Ascomycota</taxon>
        <taxon>Pezizomycotina</taxon>
        <taxon>Sordariomycetes</taxon>
        <taxon>Hypocreomycetidae</taxon>
        <taxon>Hypocreales</taxon>
        <taxon>Nectriaceae</taxon>
        <taxon>Fusarium</taxon>
        <taxon>Fusarium decemcellulare species complex</taxon>
    </lineage>
</organism>
<evidence type="ECO:0000313" key="1">
    <source>
        <dbReference type="EMBL" id="KAJ3546368.1"/>
    </source>
</evidence>
<comment type="caution">
    <text evidence="1">The sequence shown here is derived from an EMBL/GenBank/DDBJ whole genome shotgun (WGS) entry which is preliminary data.</text>
</comment>
<accession>A0ACC1STZ9</accession>
<sequence length="222" mass="23896">MAWSSFATAAPQPVEKRATPELSLTAQLRLADTAVDRFKLLPDDKDFVFDFTKAEAGLANAKSFPALVGTGASLILAPLEPCSMVLVHLHPRAAEVQAVISGHIYTEMVPEAGVVDAEGNQRVIRNELGPNMMTIFYQGSFHTQVNMDCEPATLATFFASEDMGAGLVANQIFALKNDTISRTFGETIAGEDIERVRDALPKGAVAKVDQCLAKCGIKKREA</sequence>
<name>A0ACC1STZ9_9HYPO</name>
<gene>
    <name evidence="1" type="ORF">NM208_g2036</name>
</gene>
<evidence type="ECO:0000313" key="2">
    <source>
        <dbReference type="Proteomes" id="UP001148629"/>
    </source>
</evidence>
<reference evidence="1" key="1">
    <citation type="submission" date="2022-08" db="EMBL/GenBank/DDBJ databases">
        <title>Genome Sequence of Fusarium decemcellulare.</title>
        <authorList>
            <person name="Buettner E."/>
        </authorList>
    </citation>
    <scope>NUCLEOTIDE SEQUENCE</scope>
    <source>
        <strain evidence="1">Babe19</strain>
    </source>
</reference>
<dbReference type="Proteomes" id="UP001148629">
    <property type="component" value="Unassembled WGS sequence"/>
</dbReference>
<dbReference type="EMBL" id="JANRMS010000116">
    <property type="protein sequence ID" value="KAJ3546368.1"/>
    <property type="molecule type" value="Genomic_DNA"/>
</dbReference>
<proteinExistence type="predicted"/>
<keyword evidence="2" id="KW-1185">Reference proteome</keyword>
<protein>
    <submittedName>
        <fullName evidence="1">Uncharacterized protein</fullName>
    </submittedName>
</protein>